<dbReference type="InterPro" id="IPR003673">
    <property type="entry name" value="CoA-Trfase_fam_III"/>
</dbReference>
<gene>
    <name evidence="1" type="ORF">FZZ93_03080</name>
</gene>
<dbReference type="RefSeq" id="WP_149320873.1">
    <property type="nucleotide sequence ID" value="NZ_JARWAH010000002.1"/>
</dbReference>
<evidence type="ECO:0000313" key="2">
    <source>
        <dbReference type="Proteomes" id="UP000324260"/>
    </source>
</evidence>
<comment type="caution">
    <text evidence="1">The sequence shown here is derived from an EMBL/GenBank/DDBJ whole genome shotgun (WGS) entry which is preliminary data.</text>
</comment>
<dbReference type="Gene3D" id="3.40.50.10540">
    <property type="entry name" value="Crotonobetainyl-coa:carnitine coa-transferase, domain 1"/>
    <property type="match status" value="1"/>
</dbReference>
<sequence length="459" mass="49901">MYEFYDREITYSLGAEQASGVKTVLSGSFSLSSVFTVSELAMATIVAAAKELAALVGKTTVSVDRFATELWCSSTIRPEGWALPNPWDPVAGNYRTADGWIRLHTNVPAHLAAALRVLGTKPERSQVAAATLAWSGRELEQAVNDAGGVAAHMVGLSEWAAHPQGEAVAAEPLISWSPHHATSTRLPSFQGNLCGLRVLDLTRVLAGPVATRFLAGFGAEVLRIDPPDWAEDGLEPEVTIGKRCAGLDLRNPEDRDRFEMLLAQAHVLVHGYRPGALDGLGYDAMRRRQINPSLVDVSLSAYGWTGPWHTRRGFDSVLQVKTGLAQEAMHRTGANCPVALPVQVLDHGTGYLMAAAVLRALRLLVTDGKPRSARLSLARTAQLLIEGGVRDTIIKPTHNTHITCLPETTHWGPARRIDFPVKLDCEGPRWRYQAAPFRSAQAYWPDDVNRIGIPGRSKP</sequence>
<dbReference type="SUPFAM" id="SSF89796">
    <property type="entry name" value="CoA-transferase family III (CaiB/BaiF)"/>
    <property type="match status" value="2"/>
</dbReference>
<dbReference type="AlphaFoldDB" id="A0A5D9DBC1"/>
<name>A0A5D9DBC1_HALER</name>
<dbReference type="PANTHER" id="PTHR48228:SF4">
    <property type="entry name" value="BLR3030 PROTEIN"/>
    <property type="match status" value="1"/>
</dbReference>
<organism evidence="1 2">
    <name type="scientific">Halomonas eurihalina</name>
    <dbReference type="NCBI Taxonomy" id="42566"/>
    <lineage>
        <taxon>Bacteria</taxon>
        <taxon>Pseudomonadati</taxon>
        <taxon>Pseudomonadota</taxon>
        <taxon>Gammaproteobacteria</taxon>
        <taxon>Oceanospirillales</taxon>
        <taxon>Halomonadaceae</taxon>
        <taxon>Halomonas</taxon>
    </lineage>
</organism>
<dbReference type="InterPro" id="IPR050509">
    <property type="entry name" value="CoA-transferase_III"/>
</dbReference>
<keyword evidence="2" id="KW-1185">Reference proteome</keyword>
<dbReference type="OrthoDB" id="9058532at2"/>
<reference evidence="1 2" key="1">
    <citation type="submission" date="2019-08" db="EMBL/GenBank/DDBJ databases">
        <title>Draft Genome Sequence of Halomonas eurihalina Isolated from Preserved Hide-surface.</title>
        <authorList>
            <person name="Hussain S.A."/>
            <person name="Xu A."/>
            <person name="Sarker M."/>
            <person name="Sommers C."/>
        </authorList>
    </citation>
    <scope>NUCLEOTIDE SEQUENCE [LARGE SCALE GENOMIC DNA]</scope>
    <source>
        <strain evidence="1 2">MS1</strain>
    </source>
</reference>
<dbReference type="EMBL" id="VTPU01000002">
    <property type="protein sequence ID" value="TZG40899.1"/>
    <property type="molecule type" value="Genomic_DNA"/>
</dbReference>
<dbReference type="PANTHER" id="PTHR48228">
    <property type="entry name" value="SUCCINYL-COA--D-CITRAMALATE COA-TRANSFERASE"/>
    <property type="match status" value="1"/>
</dbReference>
<protein>
    <submittedName>
        <fullName evidence="1">Acyl-CoA transferase</fullName>
    </submittedName>
</protein>
<accession>A0A5D9DBC1</accession>
<dbReference type="GO" id="GO:0016740">
    <property type="term" value="F:transferase activity"/>
    <property type="evidence" value="ECO:0007669"/>
    <property type="project" value="UniProtKB-KW"/>
</dbReference>
<dbReference type="Pfam" id="PF02515">
    <property type="entry name" value="CoA_transf_3"/>
    <property type="match status" value="1"/>
</dbReference>
<evidence type="ECO:0000313" key="1">
    <source>
        <dbReference type="EMBL" id="TZG40899.1"/>
    </source>
</evidence>
<proteinExistence type="predicted"/>
<dbReference type="InterPro" id="IPR023606">
    <property type="entry name" value="CoA-Trfase_III_dom_1_sf"/>
</dbReference>
<keyword evidence="1" id="KW-0808">Transferase</keyword>
<dbReference type="Proteomes" id="UP000324260">
    <property type="component" value="Unassembled WGS sequence"/>
</dbReference>